<evidence type="ECO:0000313" key="8">
    <source>
        <dbReference type="Proteomes" id="UP000825935"/>
    </source>
</evidence>
<reference evidence="7" key="1">
    <citation type="submission" date="2021-08" db="EMBL/GenBank/DDBJ databases">
        <title>WGS assembly of Ceratopteris richardii.</title>
        <authorList>
            <person name="Marchant D.B."/>
            <person name="Chen G."/>
            <person name="Jenkins J."/>
            <person name="Shu S."/>
            <person name="Leebens-Mack J."/>
            <person name="Grimwood J."/>
            <person name="Schmutz J."/>
            <person name="Soltis P."/>
            <person name="Soltis D."/>
            <person name="Chen Z.-H."/>
        </authorList>
    </citation>
    <scope>NUCLEOTIDE SEQUENCE</scope>
    <source>
        <strain evidence="7">Whitten #5841</strain>
        <tissue evidence="7">Leaf</tissue>
    </source>
</reference>
<dbReference type="EMBL" id="CM035422">
    <property type="protein sequence ID" value="KAH7374019.1"/>
    <property type="molecule type" value="Genomic_DNA"/>
</dbReference>
<dbReference type="AlphaFoldDB" id="A0A8T2T1H3"/>
<comment type="caution">
    <text evidence="7">The sequence shown here is derived from an EMBL/GenBank/DDBJ whole genome shotgun (WGS) entry which is preliminary data.</text>
</comment>
<name>A0A8T2T1H3_CERRI</name>
<evidence type="ECO:0000256" key="3">
    <source>
        <dbReference type="ARBA" id="ARBA00023108"/>
    </source>
</evidence>
<dbReference type="InterPro" id="IPR009741">
    <property type="entry name" value="EARLY_FLOWERING_4_dom"/>
</dbReference>
<dbReference type="PANTHER" id="PTHR33469:SF16">
    <property type="entry name" value="PROTEIN ELF4-LIKE 4"/>
    <property type="match status" value="1"/>
</dbReference>
<proteinExistence type="inferred from homology"/>
<dbReference type="EMBL" id="CM035422">
    <property type="protein sequence ID" value="KAH7374020.1"/>
    <property type="molecule type" value="Genomic_DNA"/>
</dbReference>
<feature type="region of interest" description="Disordered" evidence="5">
    <location>
        <begin position="103"/>
        <end position="122"/>
    </location>
</feature>
<protein>
    <recommendedName>
        <fullName evidence="6">Protein EARLY FLOWERING 4 domain-containing protein</fullName>
    </recommendedName>
</protein>
<comment type="similarity">
    <text evidence="2">Belongs to the EARLY FLOWERING 4 family.</text>
</comment>
<gene>
    <name evidence="7" type="ORF">KP509_17G083900</name>
</gene>
<evidence type="ECO:0000256" key="4">
    <source>
        <dbReference type="ARBA" id="ARBA00023242"/>
    </source>
</evidence>
<sequence length="122" mass="13809">MEGSSSKADKEFRPLLKHDDKESWEAINHGFYEVQKILEENRVLIGEINHNQESRIPENLTRNVALIKELNNNMNQVVGLYTDLSSSFVNFVDGESIDSIETCTNEKEQPTAAVGQKRTKAS</sequence>
<dbReference type="GO" id="GO:0005634">
    <property type="term" value="C:nucleus"/>
    <property type="evidence" value="ECO:0007669"/>
    <property type="project" value="UniProtKB-SubCell"/>
</dbReference>
<accession>A0A8T2T1H3</accession>
<dbReference type="Proteomes" id="UP000825935">
    <property type="component" value="Chromosome 17"/>
</dbReference>
<keyword evidence="3" id="KW-0090">Biological rhythms</keyword>
<dbReference type="OrthoDB" id="1895690at2759"/>
<evidence type="ECO:0000313" key="7">
    <source>
        <dbReference type="EMBL" id="KAH7374020.1"/>
    </source>
</evidence>
<dbReference type="PANTHER" id="PTHR33469">
    <property type="entry name" value="PROTEIN ELF4-LIKE 4"/>
    <property type="match status" value="1"/>
</dbReference>
<keyword evidence="8" id="KW-1185">Reference proteome</keyword>
<dbReference type="InterPro" id="IPR040462">
    <property type="entry name" value="EARLY_FLOWERING_4"/>
</dbReference>
<evidence type="ECO:0000256" key="5">
    <source>
        <dbReference type="SAM" id="MobiDB-lite"/>
    </source>
</evidence>
<keyword evidence="4" id="KW-0539">Nucleus</keyword>
<comment type="subcellular location">
    <subcellularLocation>
        <location evidence="1">Nucleus</location>
    </subcellularLocation>
</comment>
<dbReference type="GO" id="GO:0042753">
    <property type="term" value="P:positive regulation of circadian rhythm"/>
    <property type="evidence" value="ECO:0007669"/>
    <property type="project" value="InterPro"/>
</dbReference>
<dbReference type="OMA" id="HINEHPK"/>
<feature type="domain" description="Protein EARLY FLOWERING 4" evidence="6">
    <location>
        <begin position="20"/>
        <end position="95"/>
    </location>
</feature>
<evidence type="ECO:0000256" key="2">
    <source>
        <dbReference type="ARBA" id="ARBA00009514"/>
    </source>
</evidence>
<evidence type="ECO:0000256" key="1">
    <source>
        <dbReference type="ARBA" id="ARBA00004123"/>
    </source>
</evidence>
<dbReference type="GO" id="GO:0048511">
    <property type="term" value="P:rhythmic process"/>
    <property type="evidence" value="ECO:0007669"/>
    <property type="project" value="UniProtKB-KW"/>
</dbReference>
<dbReference type="Pfam" id="PF07011">
    <property type="entry name" value="Elf4"/>
    <property type="match status" value="1"/>
</dbReference>
<dbReference type="GO" id="GO:0009649">
    <property type="term" value="P:entrainment of circadian clock"/>
    <property type="evidence" value="ECO:0007669"/>
    <property type="project" value="TreeGrafter"/>
</dbReference>
<evidence type="ECO:0000259" key="6">
    <source>
        <dbReference type="Pfam" id="PF07011"/>
    </source>
</evidence>
<organism evidence="7 8">
    <name type="scientific">Ceratopteris richardii</name>
    <name type="common">Triangle waterfern</name>
    <dbReference type="NCBI Taxonomy" id="49495"/>
    <lineage>
        <taxon>Eukaryota</taxon>
        <taxon>Viridiplantae</taxon>
        <taxon>Streptophyta</taxon>
        <taxon>Embryophyta</taxon>
        <taxon>Tracheophyta</taxon>
        <taxon>Polypodiopsida</taxon>
        <taxon>Polypodiidae</taxon>
        <taxon>Polypodiales</taxon>
        <taxon>Pteridineae</taxon>
        <taxon>Pteridaceae</taxon>
        <taxon>Parkerioideae</taxon>
        <taxon>Ceratopteris</taxon>
    </lineage>
</organism>